<evidence type="ECO:0000313" key="2">
    <source>
        <dbReference type="EMBL" id="MBT1696130.1"/>
    </source>
</evidence>
<accession>A0AAP2GMS4</accession>
<organism evidence="2 3">
    <name type="scientific">Chryseosolibacter histidini</name>
    <dbReference type="NCBI Taxonomy" id="2782349"/>
    <lineage>
        <taxon>Bacteria</taxon>
        <taxon>Pseudomonadati</taxon>
        <taxon>Bacteroidota</taxon>
        <taxon>Cytophagia</taxon>
        <taxon>Cytophagales</taxon>
        <taxon>Chryseotaleaceae</taxon>
        <taxon>Chryseosolibacter</taxon>
    </lineage>
</organism>
<protein>
    <recommendedName>
        <fullName evidence="4">Tail fiber protein</fullName>
    </recommendedName>
</protein>
<dbReference type="AlphaFoldDB" id="A0AAP2GMS4"/>
<name>A0AAP2GMS4_9BACT</name>
<dbReference type="EMBL" id="JAHESF010000003">
    <property type="protein sequence ID" value="MBT1696130.1"/>
    <property type="molecule type" value="Genomic_DNA"/>
</dbReference>
<keyword evidence="3" id="KW-1185">Reference proteome</keyword>
<proteinExistence type="predicted"/>
<feature type="region of interest" description="Disordered" evidence="1">
    <location>
        <begin position="242"/>
        <end position="268"/>
    </location>
</feature>
<evidence type="ECO:0008006" key="4">
    <source>
        <dbReference type="Google" id="ProtNLM"/>
    </source>
</evidence>
<comment type="caution">
    <text evidence="2">The sequence shown here is derived from an EMBL/GenBank/DDBJ whole genome shotgun (WGS) entry which is preliminary data.</text>
</comment>
<evidence type="ECO:0000313" key="3">
    <source>
        <dbReference type="Proteomes" id="UP001319200"/>
    </source>
</evidence>
<reference evidence="2 3" key="1">
    <citation type="submission" date="2021-05" db="EMBL/GenBank/DDBJ databases">
        <title>A Polyphasic approach of four new species of the genus Ohtaekwangia: Ohtaekwangia histidinii sp. nov., Ohtaekwangia cretensis sp. nov., Ohtaekwangia indiensis sp. nov., Ohtaekwangia reichenbachii sp. nov. from diverse environment.</title>
        <authorList>
            <person name="Octaviana S."/>
        </authorList>
    </citation>
    <scope>NUCLEOTIDE SEQUENCE [LARGE SCALE GENOMIC DNA]</scope>
    <source>
        <strain evidence="2 3">PWU4</strain>
    </source>
</reference>
<gene>
    <name evidence="2" type="ORF">KK083_04545</name>
</gene>
<dbReference type="RefSeq" id="WP_254161137.1">
    <property type="nucleotide sequence ID" value="NZ_JAHESF010000003.1"/>
</dbReference>
<feature type="compositionally biased region" description="Low complexity" evidence="1">
    <location>
        <begin position="242"/>
        <end position="262"/>
    </location>
</feature>
<sequence>MKALVLVLLTHISVGIAYAQVGFGNPLPDPSSILDLTANDKGLLIPRMPKSLREAILNPAQGLLVFETPGNSGANDNGNRGGFYYYIGTQWYSLNEWDRVAGSNNVSLSGSVSITGTMTASNYTLNTNGNGPIPAGGIIMWSGSIGSIPTGWALCNGSNGTPDLRDRFIVGAGSSYGVTATGGQVDVTLTTNELPSHTHTMNSAGAHTHTVTGQWGGDNGDHSNTNTLGAGDKGPTETGFNFSHTSSSSGTHSHTINSTGSGQPFDNRPPYYALAFIMKLP</sequence>
<dbReference type="SUPFAM" id="SSF88874">
    <property type="entry name" value="Receptor-binding domain of short tail fibre protein gp12"/>
    <property type="match status" value="1"/>
</dbReference>
<dbReference type="CDD" id="cd22641">
    <property type="entry name" value="C24-like"/>
    <property type="match status" value="1"/>
</dbReference>
<evidence type="ECO:0000256" key="1">
    <source>
        <dbReference type="SAM" id="MobiDB-lite"/>
    </source>
</evidence>
<dbReference type="Proteomes" id="UP001319200">
    <property type="component" value="Unassembled WGS sequence"/>
</dbReference>